<reference evidence="1 2" key="1">
    <citation type="submission" date="2024-04" db="EMBL/GenBank/DDBJ databases">
        <authorList>
            <person name="Rising A."/>
            <person name="Reimegard J."/>
            <person name="Sonavane S."/>
            <person name="Akerstrom W."/>
            <person name="Nylinder S."/>
            <person name="Hedman E."/>
            <person name="Kallberg Y."/>
        </authorList>
    </citation>
    <scope>NUCLEOTIDE SEQUENCE [LARGE SCALE GENOMIC DNA]</scope>
</reference>
<evidence type="ECO:0000313" key="1">
    <source>
        <dbReference type="EMBL" id="CAL1280586.1"/>
    </source>
</evidence>
<protein>
    <submittedName>
        <fullName evidence="1">Uncharacterized protein</fullName>
    </submittedName>
</protein>
<dbReference type="AlphaFoldDB" id="A0AAV2A9A8"/>
<dbReference type="Proteomes" id="UP001497382">
    <property type="component" value="Unassembled WGS sequence"/>
</dbReference>
<name>A0AAV2A9A8_9ARAC</name>
<comment type="caution">
    <text evidence="1">The sequence shown here is derived from an EMBL/GenBank/DDBJ whole genome shotgun (WGS) entry which is preliminary data.</text>
</comment>
<dbReference type="EMBL" id="CAXIEN010000133">
    <property type="protein sequence ID" value="CAL1280586.1"/>
    <property type="molecule type" value="Genomic_DNA"/>
</dbReference>
<accession>A0AAV2A9A8</accession>
<gene>
    <name evidence="1" type="ORF">LARSCL_LOCUS11060</name>
</gene>
<sequence length="86" mass="9965">MLLRGQMTRLVILSFKRRIPLKVALEVFETATAIPSLSLHELEFEFISIKIRRLFYLQIFTARLRLKLSKKVRNLVLPPVSTAVAN</sequence>
<evidence type="ECO:0000313" key="2">
    <source>
        <dbReference type="Proteomes" id="UP001497382"/>
    </source>
</evidence>
<keyword evidence="2" id="KW-1185">Reference proteome</keyword>
<organism evidence="1 2">
    <name type="scientific">Larinioides sclopetarius</name>
    <dbReference type="NCBI Taxonomy" id="280406"/>
    <lineage>
        <taxon>Eukaryota</taxon>
        <taxon>Metazoa</taxon>
        <taxon>Ecdysozoa</taxon>
        <taxon>Arthropoda</taxon>
        <taxon>Chelicerata</taxon>
        <taxon>Arachnida</taxon>
        <taxon>Araneae</taxon>
        <taxon>Araneomorphae</taxon>
        <taxon>Entelegynae</taxon>
        <taxon>Araneoidea</taxon>
        <taxon>Araneidae</taxon>
        <taxon>Larinioides</taxon>
    </lineage>
</organism>
<proteinExistence type="predicted"/>